<dbReference type="EMBL" id="CP059735">
    <property type="protein sequence ID" value="WDD99210.1"/>
    <property type="molecule type" value="Genomic_DNA"/>
</dbReference>
<reference evidence="1 2" key="2">
    <citation type="journal article" date="2022" name="Mar. Drugs">
        <title>Bioassay-Guided Fractionation Leads to the Detection of Cholic Acid Generated by the Rare Thalassomonas sp.</title>
        <authorList>
            <person name="Pheiffer F."/>
            <person name="Schneider Y.K."/>
            <person name="Hansen E.H."/>
            <person name="Andersen J.H."/>
            <person name="Isaksson J."/>
            <person name="Busche T."/>
            <person name="R C."/>
            <person name="Kalinowski J."/>
            <person name="Zyl L.V."/>
            <person name="Trindade M."/>
        </authorList>
    </citation>
    <scope>NUCLEOTIDE SEQUENCE [LARGE SCALE GENOMIC DNA]</scope>
    <source>
        <strain evidence="1 2">A5K-106</strain>
    </source>
</reference>
<gene>
    <name evidence="1" type="ORF">SG35_000535</name>
</gene>
<dbReference type="RefSeq" id="WP_152646782.1">
    <property type="nucleotide sequence ID" value="NZ_CP059735.1"/>
</dbReference>
<dbReference type="Proteomes" id="UP000032568">
    <property type="component" value="Chromosome"/>
</dbReference>
<protein>
    <submittedName>
        <fullName evidence="1">Uncharacterized protein</fullName>
    </submittedName>
</protein>
<evidence type="ECO:0000313" key="2">
    <source>
        <dbReference type="Proteomes" id="UP000032568"/>
    </source>
</evidence>
<organism evidence="1 2">
    <name type="scientific">Thalassomonas actiniarum</name>
    <dbReference type="NCBI Taxonomy" id="485447"/>
    <lineage>
        <taxon>Bacteria</taxon>
        <taxon>Pseudomonadati</taxon>
        <taxon>Pseudomonadota</taxon>
        <taxon>Gammaproteobacteria</taxon>
        <taxon>Alteromonadales</taxon>
        <taxon>Colwelliaceae</taxon>
        <taxon>Thalassomonas</taxon>
    </lineage>
</organism>
<keyword evidence="2" id="KW-1185">Reference proteome</keyword>
<proteinExistence type="predicted"/>
<dbReference type="AlphaFoldDB" id="A0AAE9YQI1"/>
<accession>A0AAE9YQI1</accession>
<evidence type="ECO:0000313" key="1">
    <source>
        <dbReference type="EMBL" id="WDD99210.1"/>
    </source>
</evidence>
<reference evidence="1 2" key="1">
    <citation type="journal article" date="2015" name="Genome Announc.">
        <title>Draft Genome Sequences of Marine Isolates of Thalassomonas viridans and Thalassomonas actiniarum.</title>
        <authorList>
            <person name="Olonade I."/>
            <person name="van Zyl L.J."/>
            <person name="Trindade M."/>
        </authorList>
    </citation>
    <scope>NUCLEOTIDE SEQUENCE [LARGE SCALE GENOMIC DNA]</scope>
    <source>
        <strain evidence="1 2">A5K-106</strain>
    </source>
</reference>
<sequence>MAMGINTQVKELNTEETKLDVIAFMLKVNKSAISKMGNKRVGDTNLTKLKEFVEAAGGKVNTQITLANGTVINI</sequence>
<name>A0AAE9YQI1_9GAMM</name>
<dbReference type="KEGG" id="tact:SG35_000535"/>